<dbReference type="OrthoDB" id="9811121at2"/>
<feature type="domain" description="CN hydrolase" evidence="2">
    <location>
        <begin position="3"/>
        <end position="247"/>
    </location>
</feature>
<dbReference type="InterPro" id="IPR001110">
    <property type="entry name" value="UPF0012_CS"/>
</dbReference>
<evidence type="ECO:0000256" key="1">
    <source>
        <dbReference type="ARBA" id="ARBA00010613"/>
    </source>
</evidence>
<dbReference type="PROSITE" id="PS50263">
    <property type="entry name" value="CN_HYDROLASE"/>
    <property type="match status" value="1"/>
</dbReference>
<reference evidence="3 4" key="1">
    <citation type="submission" date="2019-03" db="EMBL/GenBank/DDBJ databases">
        <title>Genome Sequencing and Assembly of Various Microbes Isolated from Partially Reclaimed Soil and Acid Mine Drainage (AMD) Site.</title>
        <authorList>
            <person name="Steinbock B."/>
            <person name="Bechtold R."/>
            <person name="Sevigny J.L."/>
            <person name="Thomas D."/>
            <person name="Cuthill L.R."/>
            <person name="Aveiro Johannsen E.J."/>
            <person name="Thomas K."/>
            <person name="Ghosh A."/>
        </authorList>
    </citation>
    <scope>NUCLEOTIDE SEQUENCE [LARGE SCALE GENOMIC DNA]</scope>
    <source>
        <strain evidence="3 4">S-A1</strain>
    </source>
</reference>
<keyword evidence="3" id="KW-0378">Hydrolase</keyword>
<accession>A0A4R5Y645</accession>
<evidence type="ECO:0000259" key="2">
    <source>
        <dbReference type="PROSITE" id="PS50263"/>
    </source>
</evidence>
<dbReference type="PANTHER" id="PTHR23088:SF27">
    <property type="entry name" value="DEAMINATED GLUTATHIONE AMIDASE"/>
    <property type="match status" value="1"/>
</dbReference>
<dbReference type="Proteomes" id="UP000294621">
    <property type="component" value="Unassembled WGS sequence"/>
</dbReference>
<dbReference type="InterPro" id="IPR003010">
    <property type="entry name" value="C-N_Hydrolase"/>
</dbReference>
<evidence type="ECO:0000313" key="3">
    <source>
        <dbReference type="EMBL" id="TDL40090.1"/>
    </source>
</evidence>
<dbReference type="PANTHER" id="PTHR23088">
    <property type="entry name" value="NITRILASE-RELATED"/>
    <property type="match status" value="1"/>
</dbReference>
<dbReference type="GO" id="GO:0016787">
    <property type="term" value="F:hydrolase activity"/>
    <property type="evidence" value="ECO:0007669"/>
    <property type="project" value="UniProtKB-KW"/>
</dbReference>
<dbReference type="Gene3D" id="3.60.110.10">
    <property type="entry name" value="Carbon-nitrogen hydrolase"/>
    <property type="match status" value="1"/>
</dbReference>
<dbReference type="PROSITE" id="PS01227">
    <property type="entry name" value="UPF0012"/>
    <property type="match status" value="1"/>
</dbReference>
<comment type="similarity">
    <text evidence="1">Belongs to the carbon-nitrogen hydrolase superfamily. NIT1/NIT2 family.</text>
</comment>
<comment type="caution">
    <text evidence="3">The sequence shown here is derived from an EMBL/GenBank/DDBJ whole genome shotgun (WGS) entry which is preliminary data.</text>
</comment>
<dbReference type="SUPFAM" id="SSF56317">
    <property type="entry name" value="Carbon-nitrogen hydrolase"/>
    <property type="match status" value="1"/>
</dbReference>
<name>A0A4R5Y645_9MICC</name>
<dbReference type="InterPro" id="IPR036526">
    <property type="entry name" value="C-N_Hydrolase_sf"/>
</dbReference>
<dbReference type="EMBL" id="SMZQ01000002">
    <property type="protein sequence ID" value="TDL40090.1"/>
    <property type="molecule type" value="Genomic_DNA"/>
</dbReference>
<gene>
    <name evidence="3" type="ORF">E2R57_04120</name>
</gene>
<dbReference type="CDD" id="cd07581">
    <property type="entry name" value="nitrilase_3"/>
    <property type="match status" value="1"/>
</dbReference>
<dbReference type="AlphaFoldDB" id="A0A4R5Y645"/>
<dbReference type="Pfam" id="PF00795">
    <property type="entry name" value="CN_hydrolase"/>
    <property type="match status" value="1"/>
</dbReference>
<sequence>MQLTLAVEQIATTGDPARNLELVLDAVSKGAATGARVVVLPEASLVRFGTAPAAHAETIDGPWARAVRDLARELGVIVLVGTFQPAADGRVRNTILVTGEGIHDGYDKIHLYDAYGFSESADVEPGNEPFTFDVDGITVGVATCYDVRFPELFRELADRGAQAIIVTAHWGAGEGKVDAWRLLNQARAIDSTTWIIACDQADASTAGIEEPAGPRFGIGHSLLVSPMGVVLQELDENVGELVATVDVETVEKARQVIPVLANRRLHAGA</sequence>
<organism evidence="3 4">
    <name type="scientific">Arthrobacter nitrophenolicus</name>
    <dbReference type="NCBI Taxonomy" id="683150"/>
    <lineage>
        <taxon>Bacteria</taxon>
        <taxon>Bacillati</taxon>
        <taxon>Actinomycetota</taxon>
        <taxon>Actinomycetes</taxon>
        <taxon>Micrococcales</taxon>
        <taxon>Micrococcaceae</taxon>
        <taxon>Arthrobacter</taxon>
    </lineage>
</organism>
<evidence type="ECO:0000313" key="4">
    <source>
        <dbReference type="Proteomes" id="UP000294621"/>
    </source>
</evidence>
<protein>
    <submittedName>
        <fullName evidence="3">Carbon-nitrogen hydrolase family protein</fullName>
    </submittedName>
</protein>
<proteinExistence type="inferred from homology"/>